<dbReference type="PANTHER" id="PTHR11203">
    <property type="entry name" value="CLEAVAGE AND POLYADENYLATION SPECIFICITY FACTOR FAMILY MEMBER"/>
    <property type="match status" value="1"/>
</dbReference>
<dbReference type="InterPro" id="IPR011108">
    <property type="entry name" value="RMMBL"/>
</dbReference>
<reference evidence="4 5" key="1">
    <citation type="submission" date="2020-08" db="EMBL/GenBank/DDBJ databases">
        <authorList>
            <person name="Ren C."/>
            <person name="Gu Y."/>
            <person name="Xu Y."/>
        </authorList>
    </citation>
    <scope>NUCLEOTIDE SEQUENCE [LARGE SCALE GENOMIC DNA]</scope>
    <source>
        <strain evidence="4 5">LBM18003</strain>
    </source>
</reference>
<feature type="domain" description="Metallo-beta-lactamase" evidence="2">
    <location>
        <begin position="13"/>
        <end position="245"/>
    </location>
</feature>
<evidence type="ECO:0000313" key="5">
    <source>
        <dbReference type="Proteomes" id="UP000516046"/>
    </source>
</evidence>
<dbReference type="AlphaFoldDB" id="A0A7G9WKB8"/>
<dbReference type="Proteomes" id="UP000516046">
    <property type="component" value="Chromosome"/>
</dbReference>
<protein>
    <submittedName>
        <fullName evidence="4">MBL fold metallo-hydrolase</fullName>
    </submittedName>
</protein>
<dbReference type="InterPro" id="IPR001279">
    <property type="entry name" value="Metallo-B-lactamas"/>
</dbReference>
<accession>A0A7G9WKB8</accession>
<dbReference type="EMBL" id="CP060696">
    <property type="protein sequence ID" value="QNO19130.1"/>
    <property type="molecule type" value="Genomic_DNA"/>
</dbReference>
<evidence type="ECO:0000256" key="1">
    <source>
        <dbReference type="ARBA" id="ARBA00022801"/>
    </source>
</evidence>
<evidence type="ECO:0000313" key="4">
    <source>
        <dbReference type="EMBL" id="QNO19130.1"/>
    </source>
</evidence>
<dbReference type="Gene3D" id="3.40.50.10890">
    <property type="match status" value="1"/>
</dbReference>
<feature type="domain" description="Beta-Casp" evidence="3">
    <location>
        <begin position="250"/>
        <end position="379"/>
    </location>
</feature>
<dbReference type="GO" id="GO:0004521">
    <property type="term" value="F:RNA endonuclease activity"/>
    <property type="evidence" value="ECO:0007669"/>
    <property type="project" value="TreeGrafter"/>
</dbReference>
<keyword evidence="1 4" id="KW-0378">Hydrolase</keyword>
<sequence length="536" mass="59680">MELTFYGADKEVTGSCHCLTVNGKHILIDCGLQQGADETDNSKLPFYANLVDYVLVTHAHIDHTGRLPLLVKQGFQGEILATQKTAYLMDIMLRDSAHIQEMDAQQAMRKGRRAGKKPKAPLYTVDDALAAIKLIQGCEYGETVELCEGVRVRFNDAGHLLGSASVEVWATEDDVTKKLVFSGDIGNKGQPIICDPQYMHEADYVVMESTYGDREHEKTEDYAKVFADIIDQTLTKGGNVVIPSFAVGRTQELLYFFREIKERHLTPGNPNFPVYVDSPLAAEATAIYSSDLHGYVDQETANLIDSGFKPLQFSNLHITESVEESKSLNEDGVPKVIISSSGMCEAGRIRHHLKHNLWRPECAVVFVGYQAGGTLGRMLLDGVDSVKLFGEQIAVKAHIYNFRAMSGHADHTGLLEWIGSFPTSVQKVFVVHGERQCCESFTAELCTKGYDAYAPNFETAYDLLADRVTEEGISPERLHPARPADYKSKYYSPVYARLVQAQKRLEEVVQHNEGGTNKDLAKFADQILALCEKWDR</sequence>
<dbReference type="InterPro" id="IPR022712">
    <property type="entry name" value="Beta_Casp"/>
</dbReference>
<dbReference type="KEGG" id="caml:H6X83_05850"/>
<dbReference type="SMART" id="SM01027">
    <property type="entry name" value="Beta-Casp"/>
    <property type="match status" value="1"/>
</dbReference>
<dbReference type="CDD" id="cd16295">
    <property type="entry name" value="TTHA0252-CPSF-like_MBL-fold"/>
    <property type="match status" value="1"/>
</dbReference>
<evidence type="ECO:0000259" key="2">
    <source>
        <dbReference type="SMART" id="SM00849"/>
    </source>
</evidence>
<evidence type="ECO:0000259" key="3">
    <source>
        <dbReference type="SMART" id="SM01027"/>
    </source>
</evidence>
<gene>
    <name evidence="4" type="ORF">H6X83_05850</name>
</gene>
<dbReference type="Pfam" id="PF07521">
    <property type="entry name" value="RMMBL"/>
    <property type="match status" value="1"/>
</dbReference>
<organism evidence="4 5">
    <name type="scientific">Caproicibacterium amylolyticum</name>
    <dbReference type="NCBI Taxonomy" id="2766537"/>
    <lineage>
        <taxon>Bacteria</taxon>
        <taxon>Bacillati</taxon>
        <taxon>Bacillota</taxon>
        <taxon>Clostridia</taxon>
        <taxon>Eubacteriales</taxon>
        <taxon>Oscillospiraceae</taxon>
        <taxon>Caproicibacterium</taxon>
    </lineage>
</organism>
<dbReference type="Pfam" id="PF00753">
    <property type="entry name" value="Lactamase_B"/>
    <property type="match status" value="1"/>
</dbReference>
<proteinExistence type="predicted"/>
<dbReference type="Pfam" id="PF10996">
    <property type="entry name" value="Beta-Casp"/>
    <property type="match status" value="1"/>
</dbReference>
<keyword evidence="5" id="KW-1185">Reference proteome</keyword>
<dbReference type="PANTHER" id="PTHR11203:SF37">
    <property type="entry name" value="INTEGRATOR COMPLEX SUBUNIT 11"/>
    <property type="match status" value="1"/>
</dbReference>
<dbReference type="GO" id="GO:0016787">
    <property type="term" value="F:hydrolase activity"/>
    <property type="evidence" value="ECO:0007669"/>
    <property type="project" value="UniProtKB-KW"/>
</dbReference>
<dbReference type="SMART" id="SM00849">
    <property type="entry name" value="Lactamase_B"/>
    <property type="match status" value="1"/>
</dbReference>
<dbReference type="InterPro" id="IPR036866">
    <property type="entry name" value="RibonucZ/Hydroxyglut_hydro"/>
</dbReference>
<dbReference type="InterPro" id="IPR050698">
    <property type="entry name" value="MBL"/>
</dbReference>
<dbReference type="Gene3D" id="3.60.15.10">
    <property type="entry name" value="Ribonuclease Z/Hydroxyacylglutathione hydrolase-like"/>
    <property type="match status" value="1"/>
</dbReference>
<name>A0A7G9WKB8_9FIRM</name>
<dbReference type="RefSeq" id="WP_212508199.1">
    <property type="nucleotide sequence ID" value="NZ_CP060696.1"/>
</dbReference>
<dbReference type="SUPFAM" id="SSF56281">
    <property type="entry name" value="Metallo-hydrolase/oxidoreductase"/>
    <property type="match status" value="1"/>
</dbReference>